<dbReference type="AlphaFoldDB" id="A0A9Q9C3A9"/>
<accession>A0A9Q9C3A9</accession>
<feature type="compositionally biased region" description="Basic and acidic residues" evidence="1">
    <location>
        <begin position="399"/>
        <end position="419"/>
    </location>
</feature>
<protein>
    <submittedName>
        <fullName evidence="2">Uncharacterized protein</fullName>
    </submittedName>
</protein>
<dbReference type="Proteomes" id="UP001059546">
    <property type="component" value="Chromosome VI"/>
</dbReference>
<gene>
    <name evidence="2" type="ORF">GPU96_06g11080</name>
</gene>
<proteinExistence type="predicted"/>
<dbReference type="EMBL" id="CP075152">
    <property type="protein sequence ID" value="UTX43361.1"/>
    <property type="molecule type" value="Genomic_DNA"/>
</dbReference>
<evidence type="ECO:0000313" key="3">
    <source>
        <dbReference type="Proteomes" id="UP001059546"/>
    </source>
</evidence>
<feature type="region of interest" description="Disordered" evidence="1">
    <location>
        <begin position="399"/>
        <end position="439"/>
    </location>
</feature>
<reference evidence="2" key="1">
    <citation type="submission" date="2022-08" db="EMBL/GenBank/DDBJ databases">
        <title>Encephalitozoon hellem ATCC 50604 Complete Genome.</title>
        <authorList>
            <person name="Mascarenhas dos Santos A.C."/>
            <person name="Julian A.T."/>
            <person name="Pombert J.-F."/>
        </authorList>
    </citation>
    <scope>NUCLEOTIDE SEQUENCE</scope>
    <source>
        <strain evidence="2">ATCC 50604</strain>
    </source>
</reference>
<name>A0A9Q9C3A9_ENCHE</name>
<sequence>MDMYQVLVGLEKCPENYTEEYGRQLELFNSLVKLPKQPGKTIRQTLSFLLAFPNVDKRLPEILIASIGTIKCHKIRRIVVESLFRLRRKGLIDAGQLFKNLLEHHPDPKSILRRAKALVSSEAIPWILEYYGKGTDKQRSFCYYLIVYLFTKGCSSLEKEVCGGLFADGKVGKICRMYFLDQIDFEEEGEKAMELLSAEGARFGKMLFKSLQEGRMEREEKITKMKIYVLFRNRYNLKASVVRMAMEMLNPEKSDIKDLMEIIVEEVGRPDVLRVIDVVGNALCSEFKDDDFVVYGLNMLREIYCKFDPKALMLKGEEDMEESASVLASDGGDDEGCEGKENKEDGIVGQMRERIGKYIECFKGSKNKGIFYAYTSVINVMSHRKYCGRNLEFIRRKASKEERVESMKSGRASKEEYCGGKHSKRRRISRRKKNGNKAP</sequence>
<evidence type="ECO:0000256" key="1">
    <source>
        <dbReference type="SAM" id="MobiDB-lite"/>
    </source>
</evidence>
<feature type="compositionally biased region" description="Basic residues" evidence="1">
    <location>
        <begin position="421"/>
        <end position="439"/>
    </location>
</feature>
<organism evidence="2 3">
    <name type="scientific">Encephalitozoon hellem</name>
    <name type="common">Microsporidian parasite</name>
    <dbReference type="NCBI Taxonomy" id="27973"/>
    <lineage>
        <taxon>Eukaryota</taxon>
        <taxon>Fungi</taxon>
        <taxon>Fungi incertae sedis</taxon>
        <taxon>Microsporidia</taxon>
        <taxon>Unikaryonidae</taxon>
        <taxon>Encephalitozoon</taxon>
    </lineage>
</organism>
<evidence type="ECO:0000313" key="2">
    <source>
        <dbReference type="EMBL" id="UTX43361.1"/>
    </source>
</evidence>